<dbReference type="AlphaFoldDB" id="A0A3F3PJS9"/>
<proteinExistence type="predicted"/>
<dbReference type="InterPro" id="IPR029058">
    <property type="entry name" value="AB_hydrolase_fold"/>
</dbReference>
<dbReference type="PANTHER" id="PTHR42044">
    <property type="entry name" value="DUF676 DOMAIN-CONTAINING PROTEIN-RELATED"/>
    <property type="match status" value="1"/>
</dbReference>
<protein>
    <recommendedName>
        <fullName evidence="4">DUF676 domain-containing protein</fullName>
    </recommendedName>
</protein>
<keyword evidence="3" id="KW-1185">Reference proteome</keyword>
<reference evidence="2 3" key="1">
    <citation type="submission" date="2018-07" db="EMBL/GenBank/DDBJ databases">
        <title>The genomes of Aspergillus section Nigri reveals drivers in fungal speciation.</title>
        <authorList>
            <consortium name="DOE Joint Genome Institute"/>
            <person name="Vesth T.C."/>
            <person name="Nybo J."/>
            <person name="Theobald S."/>
            <person name="Brandl J."/>
            <person name="Frisvad J.C."/>
            <person name="Nielsen K.F."/>
            <person name="Lyhne E.K."/>
            <person name="Kogle M.E."/>
            <person name="Kuo A."/>
            <person name="Riley R."/>
            <person name="Clum A."/>
            <person name="Nolan M."/>
            <person name="Lipzen A."/>
            <person name="Salamov A."/>
            <person name="Henrissat B."/>
            <person name="Wiebenga A."/>
            <person name="De vries R.P."/>
            <person name="Grigoriev I.V."/>
            <person name="Mortensen U.H."/>
            <person name="Andersen M.R."/>
            <person name="Baker S.E."/>
        </authorList>
    </citation>
    <scope>NUCLEOTIDE SEQUENCE [LARGE SCALE GENOMIC DNA]</scope>
    <source>
        <strain evidence="2 3">CBS 139.54b</strain>
    </source>
</reference>
<dbReference type="PANTHER" id="PTHR42044:SF2">
    <property type="entry name" value="DUF676 DOMAIN-CONTAINING PROTEIN"/>
    <property type="match status" value="1"/>
</dbReference>
<organism evidence="2 3">
    <name type="scientific">Aspergillus welwitschiae</name>
    <dbReference type="NCBI Taxonomy" id="1341132"/>
    <lineage>
        <taxon>Eukaryota</taxon>
        <taxon>Fungi</taxon>
        <taxon>Dikarya</taxon>
        <taxon>Ascomycota</taxon>
        <taxon>Pezizomycotina</taxon>
        <taxon>Eurotiomycetes</taxon>
        <taxon>Eurotiomycetidae</taxon>
        <taxon>Eurotiales</taxon>
        <taxon>Aspergillaceae</taxon>
        <taxon>Aspergillus</taxon>
        <taxon>Aspergillus subgen. Circumdati</taxon>
    </lineage>
</organism>
<evidence type="ECO:0000256" key="1">
    <source>
        <dbReference type="SAM" id="MobiDB-lite"/>
    </source>
</evidence>
<evidence type="ECO:0000313" key="3">
    <source>
        <dbReference type="Proteomes" id="UP000253729"/>
    </source>
</evidence>
<name>A0A3F3PJS9_9EURO</name>
<sequence>MEMLQSIISSAADKFQGADERSVRRLIGTILERIKRSPDLINPHLLLETVISLTKYVLAAVFGPVGSVSSIREAVFKNEINATTLILVRDQAAEVAKFVLDLVEASKCYYMTNGQNDLEDEHVLYAEFNELDFSVRRNQHAAICQIQRLTKSVIYILQNLFKPVNFGDIHMSEETKLQSDLGSGLPVPHKTTPSAEPVSNRVVESNRSGKKTSPKGDVKVSERGEKWLFVNGIGGEIFWLQLACNKLRAMFSREINWVFNRGDGLLWDLIECAGQRNSYVQNPNTDSTTTSIDVDGVVGGQGNLIDSTASSKEAQEALHKELLKALREAHEKQYVIMIAHSQGCLILRRVLEGLVTAATKNSTIRKKLQEQLCVFTFGNPSMHWKTQGKHPSVPSGIDGTNLSSHILRTEHFANRRDFVARLGVLSEDSEYGSDEIFINEREDWIGHLFGTQYSFNSDHYQNSHHQHSWLLGCRFGRSLDEARGKLKHLLPVSPSPLKESHLILW</sequence>
<accession>A0A3F3PJS9</accession>
<dbReference type="RefSeq" id="XP_026620226.1">
    <property type="nucleotide sequence ID" value="XM_026769828.1"/>
</dbReference>
<evidence type="ECO:0008006" key="4">
    <source>
        <dbReference type="Google" id="ProtNLM"/>
    </source>
</evidence>
<dbReference type="EMBL" id="KZ852097">
    <property type="protein sequence ID" value="RDH27204.1"/>
    <property type="molecule type" value="Genomic_DNA"/>
</dbReference>
<dbReference type="STRING" id="1341132.A0A3F3PJS9"/>
<feature type="region of interest" description="Disordered" evidence="1">
    <location>
        <begin position="179"/>
        <end position="218"/>
    </location>
</feature>
<evidence type="ECO:0000313" key="2">
    <source>
        <dbReference type="EMBL" id="RDH27204.1"/>
    </source>
</evidence>
<dbReference type="Gene3D" id="3.40.50.1820">
    <property type="entry name" value="alpha/beta hydrolase"/>
    <property type="match status" value="1"/>
</dbReference>
<dbReference type="Proteomes" id="UP000253729">
    <property type="component" value="Unassembled WGS sequence"/>
</dbReference>
<dbReference type="GeneID" id="38138184"/>
<gene>
    <name evidence="2" type="ORF">BDQ94DRAFT_163850</name>
</gene>